<accession>A0A9W4SEN7</accession>
<evidence type="ECO:0000256" key="2">
    <source>
        <dbReference type="ARBA" id="ARBA00012418"/>
    </source>
</evidence>
<dbReference type="GO" id="GO:0000428">
    <property type="term" value="C:DNA-directed RNA polymerase complex"/>
    <property type="evidence" value="ECO:0007669"/>
    <property type="project" value="UniProtKB-KW"/>
</dbReference>
<evidence type="ECO:0000256" key="4">
    <source>
        <dbReference type="ARBA" id="ARBA00022679"/>
    </source>
</evidence>
<comment type="caution">
    <text evidence="8">The sequence shown here is derived from an EMBL/GenBank/DDBJ whole genome shotgun (WGS) entry which is preliminary data.</text>
</comment>
<evidence type="ECO:0000256" key="5">
    <source>
        <dbReference type="ARBA" id="ARBA00022695"/>
    </source>
</evidence>
<sequence>MESRIDEGFFEADNIHIPDNHDLTKRDMLSFISAAVDHQGLIGHNIDGFNELMDNGINDIMQRLFSIEQRQKNIRTQTEADKNREGFTIKIQFHDVKIDRPTCTTYYTGQVSDLYPSRARLTGLPYAGAVTMGTSITLQTQYLDKHIEERSVEIPLTQVGSFPTMLGSNQCHTHYCTRSILKNMGEDPSDSGGYFVAKRGEYVVDLLENIRYNSMHMHTAVRPNEHVRAEFLSQPGGTFSNSSQVRIRYLLNGQITIEINSTKLEKVSLPFYLLYRIIALTSDREIAETIVFDVEDENPVEATLF</sequence>
<dbReference type="AlphaFoldDB" id="A0A9W4SEN7"/>
<dbReference type="InterPro" id="IPR037034">
    <property type="entry name" value="RNA_pol_Rpb2_2_sf"/>
</dbReference>
<protein>
    <recommendedName>
        <fullName evidence="2">DNA-directed RNA polymerase</fullName>
        <ecNumber evidence="2">2.7.7.6</ecNumber>
    </recommendedName>
</protein>
<keyword evidence="9" id="KW-1185">Reference proteome</keyword>
<evidence type="ECO:0000256" key="1">
    <source>
        <dbReference type="ARBA" id="ARBA00006835"/>
    </source>
</evidence>
<keyword evidence="5" id="KW-0548">Nucleotidyltransferase</keyword>
<evidence type="ECO:0000259" key="7">
    <source>
        <dbReference type="Pfam" id="PF04563"/>
    </source>
</evidence>
<dbReference type="PANTHER" id="PTHR20856">
    <property type="entry name" value="DNA-DIRECTED RNA POLYMERASE I SUBUNIT 2"/>
    <property type="match status" value="1"/>
</dbReference>
<evidence type="ECO:0000256" key="3">
    <source>
        <dbReference type="ARBA" id="ARBA00022478"/>
    </source>
</evidence>
<keyword evidence="6" id="KW-0804">Transcription</keyword>
<dbReference type="GO" id="GO:0003677">
    <property type="term" value="F:DNA binding"/>
    <property type="evidence" value="ECO:0007669"/>
    <property type="project" value="InterPro"/>
</dbReference>
<evidence type="ECO:0000313" key="9">
    <source>
        <dbReference type="Proteomes" id="UP001153678"/>
    </source>
</evidence>
<dbReference type="EC" id="2.7.7.6" evidence="2"/>
<dbReference type="GO" id="GO:0006351">
    <property type="term" value="P:DNA-templated transcription"/>
    <property type="evidence" value="ECO:0007669"/>
    <property type="project" value="InterPro"/>
</dbReference>
<organism evidence="8 9">
    <name type="scientific">Funneliformis geosporum</name>
    <dbReference type="NCBI Taxonomy" id="1117311"/>
    <lineage>
        <taxon>Eukaryota</taxon>
        <taxon>Fungi</taxon>
        <taxon>Fungi incertae sedis</taxon>
        <taxon>Mucoromycota</taxon>
        <taxon>Glomeromycotina</taxon>
        <taxon>Glomeromycetes</taxon>
        <taxon>Glomerales</taxon>
        <taxon>Glomeraceae</taxon>
        <taxon>Funneliformis</taxon>
    </lineage>
</organism>
<dbReference type="Gene3D" id="3.90.1100.10">
    <property type="match status" value="1"/>
</dbReference>
<dbReference type="Pfam" id="PF04563">
    <property type="entry name" value="RNA_pol_Rpb2_1"/>
    <property type="match status" value="1"/>
</dbReference>
<dbReference type="OrthoDB" id="1720400at2759"/>
<dbReference type="InterPro" id="IPR015712">
    <property type="entry name" value="DNA-dir_RNA_pol_su2"/>
</dbReference>
<dbReference type="Proteomes" id="UP001153678">
    <property type="component" value="Unassembled WGS sequence"/>
</dbReference>
<evidence type="ECO:0000313" key="8">
    <source>
        <dbReference type="EMBL" id="CAI2166171.1"/>
    </source>
</evidence>
<dbReference type="InterPro" id="IPR007644">
    <property type="entry name" value="RNA_pol_bsu_protrusion"/>
</dbReference>
<dbReference type="EMBL" id="CAMKVN010000281">
    <property type="protein sequence ID" value="CAI2166171.1"/>
    <property type="molecule type" value="Genomic_DNA"/>
</dbReference>
<feature type="domain" description="RNA polymerase beta subunit protrusion" evidence="7">
    <location>
        <begin position="41"/>
        <end position="266"/>
    </location>
</feature>
<dbReference type="GO" id="GO:0032549">
    <property type="term" value="F:ribonucleoside binding"/>
    <property type="evidence" value="ECO:0007669"/>
    <property type="project" value="InterPro"/>
</dbReference>
<dbReference type="SUPFAM" id="SSF64484">
    <property type="entry name" value="beta and beta-prime subunits of DNA dependent RNA-polymerase"/>
    <property type="match status" value="1"/>
</dbReference>
<gene>
    <name evidence="8" type="ORF">FWILDA_LOCUS2439</name>
</gene>
<reference evidence="8" key="1">
    <citation type="submission" date="2022-08" db="EMBL/GenBank/DDBJ databases">
        <authorList>
            <person name="Kallberg Y."/>
            <person name="Tangrot J."/>
            <person name="Rosling A."/>
        </authorList>
    </citation>
    <scope>NUCLEOTIDE SEQUENCE</scope>
    <source>
        <strain evidence="8">Wild A</strain>
    </source>
</reference>
<keyword evidence="3" id="KW-0240">DNA-directed RNA polymerase</keyword>
<keyword evidence="4" id="KW-0808">Transferase</keyword>
<dbReference type="GO" id="GO:0003899">
    <property type="term" value="F:DNA-directed RNA polymerase activity"/>
    <property type="evidence" value="ECO:0007669"/>
    <property type="project" value="UniProtKB-EC"/>
</dbReference>
<name>A0A9W4SEN7_9GLOM</name>
<proteinExistence type="inferred from homology"/>
<dbReference type="Gene3D" id="3.90.1110.10">
    <property type="entry name" value="RNA polymerase Rpb2, domain 2"/>
    <property type="match status" value="1"/>
</dbReference>
<evidence type="ECO:0000256" key="6">
    <source>
        <dbReference type="ARBA" id="ARBA00023163"/>
    </source>
</evidence>
<comment type="similarity">
    <text evidence="1">Belongs to the RNA polymerase beta chain family.</text>
</comment>